<dbReference type="AlphaFoldDB" id="A0A158H3F8"/>
<dbReference type="Gene3D" id="3.10.350.10">
    <property type="entry name" value="LysM domain"/>
    <property type="match status" value="1"/>
</dbReference>
<feature type="region of interest" description="Disordered" evidence="1">
    <location>
        <begin position="141"/>
        <end position="181"/>
    </location>
</feature>
<dbReference type="RefSeq" id="WP_087630124.1">
    <property type="nucleotide sequence ID" value="NZ_FCNZ02000006.1"/>
</dbReference>
<keyword evidence="4" id="KW-1185">Reference proteome</keyword>
<dbReference type="STRING" id="326475.AWB66_01996"/>
<dbReference type="Proteomes" id="UP000054717">
    <property type="component" value="Unassembled WGS sequence"/>
</dbReference>
<gene>
    <name evidence="3" type="ORF">AWB66_01996</name>
</gene>
<feature type="domain" description="LysM" evidence="2">
    <location>
        <begin position="5"/>
        <end position="49"/>
    </location>
</feature>
<evidence type="ECO:0000313" key="4">
    <source>
        <dbReference type="Proteomes" id="UP000054717"/>
    </source>
</evidence>
<name>A0A158H3F8_9BURK</name>
<dbReference type="EMBL" id="FCNZ02000006">
    <property type="protein sequence ID" value="SAL38834.1"/>
    <property type="molecule type" value="Genomic_DNA"/>
</dbReference>
<dbReference type="CDD" id="cd00118">
    <property type="entry name" value="LysM"/>
    <property type="match status" value="1"/>
</dbReference>
<sequence>MTTSDFYIVQPNDTLSSIARRTGVPVSELAKLNGIRNPNRIAVGKKLALSKRAVCGVNVQFLDRDHNPLRDLPYVIRYCGKEASGKTDDNGRAVAIQTDSPVDQVALFVRRAEGDLKEIATIVSGYANKLVTLVSPKLKLEARTRPHPNESQVDRQNRSPKQPADTQHHSSAGADERNDVGTTEGVLQSAWSWLQGELGIRTHETCDRSDKPVARVTKDAVSLEFLEKYTGETLAEADYIAAAKAFGCEVEVIRAIEMVESGGSGFDKHNRPFILYERHVFSRNTNPKHKYDEDYPGLSAKVPYTYGKLTKIKSVDELSADQYPNVGGKELNNEFSYQRLMRAYKLDKDAALKACSWGKFQVLGENYSGGFVSVHDMVKAVSKNEAGQFQTFLSFIKMNRLQPALQSKDWLHIARTYNGKGQNGYDLKLKKQYEALVKKRSQKDGV</sequence>
<feature type="compositionally biased region" description="Basic and acidic residues" evidence="1">
    <location>
        <begin position="141"/>
        <end position="157"/>
    </location>
</feature>
<evidence type="ECO:0000259" key="2">
    <source>
        <dbReference type="PROSITE" id="PS51782"/>
    </source>
</evidence>
<comment type="caution">
    <text evidence="3">The sequence shown here is derived from an EMBL/GenBank/DDBJ whole genome shotgun (WGS) entry which is preliminary data.</text>
</comment>
<dbReference type="SUPFAM" id="SSF54106">
    <property type="entry name" value="LysM domain"/>
    <property type="match status" value="1"/>
</dbReference>
<dbReference type="InterPro" id="IPR024408">
    <property type="entry name" value="Muramidase"/>
</dbReference>
<dbReference type="InterPro" id="IPR018392">
    <property type="entry name" value="LysM"/>
</dbReference>
<protein>
    <submittedName>
        <fullName evidence="3">Peptidoglycan binding domain-containing protein</fullName>
    </submittedName>
</protein>
<dbReference type="Pfam" id="PF11860">
    <property type="entry name" value="Muramidase"/>
    <property type="match status" value="1"/>
</dbReference>
<dbReference type="InterPro" id="IPR036779">
    <property type="entry name" value="LysM_dom_sf"/>
</dbReference>
<dbReference type="SMART" id="SM00257">
    <property type="entry name" value="LysM"/>
    <property type="match status" value="1"/>
</dbReference>
<dbReference type="PROSITE" id="PS51782">
    <property type="entry name" value="LYSM"/>
    <property type="match status" value="1"/>
</dbReference>
<evidence type="ECO:0000313" key="3">
    <source>
        <dbReference type="EMBL" id="SAL38834.1"/>
    </source>
</evidence>
<dbReference type="Pfam" id="PF01476">
    <property type="entry name" value="LysM"/>
    <property type="match status" value="1"/>
</dbReference>
<reference evidence="3" key="1">
    <citation type="submission" date="2016-01" db="EMBL/GenBank/DDBJ databases">
        <authorList>
            <person name="Peeters Charlotte."/>
        </authorList>
    </citation>
    <scope>NUCLEOTIDE SEQUENCE</scope>
    <source>
        <strain evidence="3">LMG 22936</strain>
    </source>
</reference>
<organism evidence="3 4">
    <name type="scientific">Caballeronia telluris</name>
    <dbReference type="NCBI Taxonomy" id="326475"/>
    <lineage>
        <taxon>Bacteria</taxon>
        <taxon>Pseudomonadati</taxon>
        <taxon>Pseudomonadota</taxon>
        <taxon>Betaproteobacteria</taxon>
        <taxon>Burkholderiales</taxon>
        <taxon>Burkholderiaceae</taxon>
        <taxon>Caballeronia</taxon>
    </lineage>
</organism>
<evidence type="ECO:0000256" key="1">
    <source>
        <dbReference type="SAM" id="MobiDB-lite"/>
    </source>
</evidence>
<proteinExistence type="predicted"/>
<accession>A0A158H3F8</accession>